<feature type="compositionally biased region" description="Pro residues" evidence="1">
    <location>
        <begin position="146"/>
        <end position="157"/>
    </location>
</feature>
<accession>A0ABR1J0N9</accession>
<proteinExistence type="predicted"/>
<evidence type="ECO:0000313" key="3">
    <source>
        <dbReference type="Proteomes" id="UP001498398"/>
    </source>
</evidence>
<reference evidence="2 3" key="1">
    <citation type="submission" date="2024-01" db="EMBL/GenBank/DDBJ databases">
        <title>A draft genome for the cacao thread blight pathogen Marasmiellus scandens.</title>
        <authorList>
            <person name="Baruah I.K."/>
            <person name="Leung J."/>
            <person name="Bukari Y."/>
            <person name="Amoako-Attah I."/>
            <person name="Meinhardt L.W."/>
            <person name="Bailey B.A."/>
            <person name="Cohen S.P."/>
        </authorList>
    </citation>
    <scope>NUCLEOTIDE SEQUENCE [LARGE SCALE GENOMIC DNA]</scope>
    <source>
        <strain evidence="2 3">GH-19</strain>
    </source>
</reference>
<sequence>MPDINLADPLWQSPPEVYDWFHYIEPQEAALLVLVSEADADVFEAPRCRERRDVWHQVEITLDRDTDEVGSLKRLDEYEQQCSCPTALFRLDRDHLRCIRRAMTDLDTRYAQEYSPGGQFLPPVPFGEPPDTESSSSKGVLIAPIPRTPPPTKSGKK</sequence>
<gene>
    <name evidence="2" type="ORF">VKT23_015597</name>
</gene>
<comment type="caution">
    <text evidence="2">The sequence shown here is derived from an EMBL/GenBank/DDBJ whole genome shotgun (WGS) entry which is preliminary data.</text>
</comment>
<keyword evidence="3" id="KW-1185">Reference proteome</keyword>
<evidence type="ECO:0000256" key="1">
    <source>
        <dbReference type="SAM" id="MobiDB-lite"/>
    </source>
</evidence>
<protein>
    <submittedName>
        <fullName evidence="2">Uncharacterized protein</fullName>
    </submittedName>
</protein>
<dbReference type="EMBL" id="JBANRG010000053">
    <property type="protein sequence ID" value="KAK7443816.1"/>
    <property type="molecule type" value="Genomic_DNA"/>
</dbReference>
<feature type="region of interest" description="Disordered" evidence="1">
    <location>
        <begin position="114"/>
        <end position="157"/>
    </location>
</feature>
<evidence type="ECO:0000313" key="2">
    <source>
        <dbReference type="EMBL" id="KAK7443816.1"/>
    </source>
</evidence>
<name>A0ABR1J0N9_9AGAR</name>
<organism evidence="2 3">
    <name type="scientific">Marasmiellus scandens</name>
    <dbReference type="NCBI Taxonomy" id="2682957"/>
    <lineage>
        <taxon>Eukaryota</taxon>
        <taxon>Fungi</taxon>
        <taxon>Dikarya</taxon>
        <taxon>Basidiomycota</taxon>
        <taxon>Agaricomycotina</taxon>
        <taxon>Agaricomycetes</taxon>
        <taxon>Agaricomycetidae</taxon>
        <taxon>Agaricales</taxon>
        <taxon>Marasmiineae</taxon>
        <taxon>Omphalotaceae</taxon>
        <taxon>Marasmiellus</taxon>
    </lineage>
</organism>
<dbReference type="Proteomes" id="UP001498398">
    <property type="component" value="Unassembled WGS sequence"/>
</dbReference>